<dbReference type="RefSeq" id="WP_386823453.1">
    <property type="nucleotide sequence ID" value="NZ_JBHTIF010000001.1"/>
</dbReference>
<dbReference type="EMBL" id="JBHTIF010000001">
    <property type="protein sequence ID" value="MFD0725877.1"/>
    <property type="molecule type" value="Genomic_DNA"/>
</dbReference>
<gene>
    <name evidence="1" type="ORF">ACFQ0E_09730</name>
</gene>
<organism evidence="1 2">
    <name type="scientific">Lysobacter brunescens</name>
    <dbReference type="NCBI Taxonomy" id="262323"/>
    <lineage>
        <taxon>Bacteria</taxon>
        <taxon>Pseudomonadati</taxon>
        <taxon>Pseudomonadota</taxon>
        <taxon>Gammaproteobacteria</taxon>
        <taxon>Lysobacterales</taxon>
        <taxon>Lysobacteraceae</taxon>
        <taxon>Lysobacter</taxon>
    </lineage>
</organism>
<protein>
    <recommendedName>
        <fullName evidence="3">DUF4209 domain-containing protein</fullName>
    </recommendedName>
</protein>
<evidence type="ECO:0000313" key="1">
    <source>
        <dbReference type="EMBL" id="MFD0725877.1"/>
    </source>
</evidence>
<sequence length="263" mass="30195">MKLNAEPQKPNLERCRQAFFKIGWFIPAYAQMSFYRETAEKIESAKNIEELDLESIFLQLYSPDHLAAMLLHRYTEVPEIFRFRRVIHESIQAHFAQMHRVSICGILSCIEGITLAIGKNRGLKKKFSGQLFEILLEDVVKQINEKNIGIIGEYHSALKSFEEFARKIMFVNSEARNESNGIARNSIFHGVLGDEDYGDPLDFYRCISTIDFLCLISSFKNPTSMFAPSPTEQSMRLAEHYMAYSVIASSSQSIQNKIFDQNP</sequence>
<evidence type="ECO:0008006" key="3">
    <source>
        <dbReference type="Google" id="ProtNLM"/>
    </source>
</evidence>
<dbReference type="Proteomes" id="UP001597110">
    <property type="component" value="Unassembled WGS sequence"/>
</dbReference>
<evidence type="ECO:0000313" key="2">
    <source>
        <dbReference type="Proteomes" id="UP001597110"/>
    </source>
</evidence>
<comment type="caution">
    <text evidence="1">The sequence shown here is derived from an EMBL/GenBank/DDBJ whole genome shotgun (WGS) entry which is preliminary data.</text>
</comment>
<proteinExistence type="predicted"/>
<accession>A0ABW2YDS4</accession>
<keyword evidence="2" id="KW-1185">Reference proteome</keyword>
<name>A0ABW2YDS4_9GAMM</name>
<reference evidence="2" key="1">
    <citation type="journal article" date="2019" name="Int. J. Syst. Evol. Microbiol.">
        <title>The Global Catalogue of Microorganisms (GCM) 10K type strain sequencing project: providing services to taxonomists for standard genome sequencing and annotation.</title>
        <authorList>
            <consortium name="The Broad Institute Genomics Platform"/>
            <consortium name="The Broad Institute Genome Sequencing Center for Infectious Disease"/>
            <person name="Wu L."/>
            <person name="Ma J."/>
        </authorList>
    </citation>
    <scope>NUCLEOTIDE SEQUENCE [LARGE SCALE GENOMIC DNA]</scope>
    <source>
        <strain evidence="2">CCUG 55585</strain>
    </source>
</reference>